<dbReference type="CDD" id="cd16927">
    <property type="entry name" value="HATPase_Hsp90-like"/>
    <property type="match status" value="1"/>
</dbReference>
<evidence type="ECO:0000256" key="3">
    <source>
        <dbReference type="ARBA" id="ARBA00022490"/>
    </source>
</evidence>
<dbReference type="SUPFAM" id="SSF55874">
    <property type="entry name" value="ATPase domain of HSP90 chaperone/DNA topoisomerase II/histidine kinase"/>
    <property type="match status" value="1"/>
</dbReference>
<comment type="similarity">
    <text evidence="2">Belongs to the heat shock protein 90 family.</text>
</comment>
<sequence length="215" mass="23797">MARTAKKKKMGFQTEAKQLLQLMIHSLYSNREIFLRELISNASDAIDKFRFASLTEAALSSSDGDLCIRIDVDSEAKTITLTDNGIGMSRDEAIENLGTIAKSGTAQFMSELTGDEQKDSQLIGQFGVGFYASFIVASKVVVESRSARVTAEEAVRWTSSGEADFEVETITREARGTQVTLYLKADNEEYLDNFRLKTVIKKYADHVSVPVIMAL</sequence>
<dbReference type="PANTHER" id="PTHR11528">
    <property type="entry name" value="HEAT SHOCK PROTEIN 90 FAMILY MEMBER"/>
    <property type="match status" value="1"/>
</dbReference>
<accession>A0A382KAF8</accession>
<keyword evidence="6" id="KW-0346">Stress response</keyword>
<dbReference type="FunFam" id="3.30.565.10:FF:000009">
    <property type="entry name" value="Molecular chaperone HtpG"/>
    <property type="match status" value="1"/>
</dbReference>
<evidence type="ECO:0000256" key="1">
    <source>
        <dbReference type="ARBA" id="ARBA00004496"/>
    </source>
</evidence>
<keyword evidence="3" id="KW-0963">Cytoplasm</keyword>
<dbReference type="EMBL" id="UINC01079201">
    <property type="protein sequence ID" value="SVC20976.1"/>
    <property type="molecule type" value="Genomic_DNA"/>
</dbReference>
<proteinExistence type="inferred from homology"/>
<dbReference type="AlphaFoldDB" id="A0A382KAF8"/>
<reference evidence="9" key="1">
    <citation type="submission" date="2018-05" db="EMBL/GenBank/DDBJ databases">
        <authorList>
            <person name="Lanie J.A."/>
            <person name="Ng W.-L."/>
            <person name="Kazmierczak K.M."/>
            <person name="Andrzejewski T.M."/>
            <person name="Davidsen T.M."/>
            <person name="Wayne K.J."/>
            <person name="Tettelin H."/>
            <person name="Glass J.I."/>
            <person name="Rusch D."/>
            <person name="Podicherti R."/>
            <person name="Tsui H.-C.T."/>
            <person name="Winkler M.E."/>
        </authorList>
    </citation>
    <scope>NUCLEOTIDE SEQUENCE</scope>
</reference>
<dbReference type="Pfam" id="PF13589">
    <property type="entry name" value="HATPase_c_3"/>
    <property type="match status" value="1"/>
</dbReference>
<keyword evidence="4" id="KW-0547">Nucleotide-binding</keyword>
<dbReference type="InterPro" id="IPR001404">
    <property type="entry name" value="Hsp90_fam"/>
</dbReference>
<dbReference type="SMART" id="SM00387">
    <property type="entry name" value="HATPase_c"/>
    <property type="match status" value="1"/>
</dbReference>
<evidence type="ECO:0000256" key="6">
    <source>
        <dbReference type="ARBA" id="ARBA00023016"/>
    </source>
</evidence>
<organism evidence="9">
    <name type="scientific">marine metagenome</name>
    <dbReference type="NCBI Taxonomy" id="408172"/>
    <lineage>
        <taxon>unclassified sequences</taxon>
        <taxon>metagenomes</taxon>
        <taxon>ecological metagenomes</taxon>
    </lineage>
</organism>
<dbReference type="InterPro" id="IPR003594">
    <property type="entry name" value="HATPase_dom"/>
</dbReference>
<keyword evidence="5" id="KW-0067">ATP-binding</keyword>
<comment type="subcellular location">
    <subcellularLocation>
        <location evidence="1">Cytoplasm</location>
    </subcellularLocation>
</comment>
<dbReference type="GO" id="GO:0051082">
    <property type="term" value="F:unfolded protein binding"/>
    <property type="evidence" value="ECO:0007669"/>
    <property type="project" value="InterPro"/>
</dbReference>
<evidence type="ECO:0000256" key="2">
    <source>
        <dbReference type="ARBA" id="ARBA00008239"/>
    </source>
</evidence>
<keyword evidence="7" id="KW-0143">Chaperone</keyword>
<evidence type="ECO:0000256" key="4">
    <source>
        <dbReference type="ARBA" id="ARBA00022741"/>
    </source>
</evidence>
<dbReference type="InterPro" id="IPR036890">
    <property type="entry name" value="HATPase_C_sf"/>
</dbReference>
<dbReference type="Gene3D" id="3.30.565.10">
    <property type="entry name" value="Histidine kinase-like ATPase, C-terminal domain"/>
    <property type="match status" value="1"/>
</dbReference>
<dbReference type="PROSITE" id="PS00298">
    <property type="entry name" value="HSP90"/>
    <property type="match status" value="1"/>
</dbReference>
<dbReference type="GO" id="GO:0005737">
    <property type="term" value="C:cytoplasm"/>
    <property type="evidence" value="ECO:0007669"/>
    <property type="project" value="UniProtKB-SubCell"/>
</dbReference>
<name>A0A382KAF8_9ZZZZ</name>
<dbReference type="InterPro" id="IPR020575">
    <property type="entry name" value="Hsp90_N"/>
</dbReference>
<evidence type="ECO:0000313" key="9">
    <source>
        <dbReference type="EMBL" id="SVC20976.1"/>
    </source>
</evidence>
<protein>
    <recommendedName>
        <fullName evidence="8">Histidine kinase/HSP90-like ATPase domain-containing protein</fullName>
    </recommendedName>
</protein>
<dbReference type="InterPro" id="IPR019805">
    <property type="entry name" value="Heat_shock_protein_90_CS"/>
</dbReference>
<dbReference type="GO" id="GO:0016887">
    <property type="term" value="F:ATP hydrolysis activity"/>
    <property type="evidence" value="ECO:0007669"/>
    <property type="project" value="InterPro"/>
</dbReference>
<feature type="non-terminal residue" evidence="9">
    <location>
        <position position="215"/>
    </location>
</feature>
<gene>
    <name evidence="9" type="ORF">METZ01_LOCUS273830</name>
</gene>
<dbReference type="GO" id="GO:0005524">
    <property type="term" value="F:ATP binding"/>
    <property type="evidence" value="ECO:0007669"/>
    <property type="project" value="UniProtKB-KW"/>
</dbReference>
<evidence type="ECO:0000256" key="7">
    <source>
        <dbReference type="ARBA" id="ARBA00023186"/>
    </source>
</evidence>
<evidence type="ECO:0000259" key="8">
    <source>
        <dbReference type="SMART" id="SM00387"/>
    </source>
</evidence>
<evidence type="ECO:0000256" key="5">
    <source>
        <dbReference type="ARBA" id="ARBA00022840"/>
    </source>
</evidence>
<dbReference type="GO" id="GO:0140662">
    <property type="term" value="F:ATP-dependent protein folding chaperone"/>
    <property type="evidence" value="ECO:0007669"/>
    <property type="project" value="InterPro"/>
</dbReference>
<feature type="domain" description="Histidine kinase/HSP90-like ATPase" evidence="8">
    <location>
        <begin position="30"/>
        <end position="187"/>
    </location>
</feature>
<dbReference type="PRINTS" id="PR00775">
    <property type="entry name" value="HEATSHOCK90"/>
</dbReference>